<evidence type="ECO:0000313" key="10">
    <source>
        <dbReference type="EMBL" id="GEC87131.1"/>
    </source>
</evidence>
<dbReference type="InterPro" id="IPR001296">
    <property type="entry name" value="Glyco_trans_1"/>
</dbReference>
<feature type="domain" description="Starch synthase catalytic" evidence="9">
    <location>
        <begin position="12"/>
        <end position="254"/>
    </location>
</feature>
<evidence type="ECO:0000256" key="2">
    <source>
        <dbReference type="ARBA" id="ARBA00002764"/>
    </source>
</evidence>
<dbReference type="Pfam" id="PF08323">
    <property type="entry name" value="Glyco_transf_5"/>
    <property type="match status" value="1"/>
</dbReference>
<keyword evidence="6 7" id="KW-0320">Glycogen biosynthesis</keyword>
<evidence type="ECO:0000256" key="6">
    <source>
        <dbReference type="ARBA" id="ARBA00023056"/>
    </source>
</evidence>
<comment type="caution">
    <text evidence="10">The sequence shown here is derived from an EMBL/GenBank/DDBJ whole genome shotgun (WGS) entry which is preliminary data.</text>
</comment>
<organism evidence="10 11">
    <name type="scientific">Corynebacterium variabile</name>
    <dbReference type="NCBI Taxonomy" id="1727"/>
    <lineage>
        <taxon>Bacteria</taxon>
        <taxon>Bacillati</taxon>
        <taxon>Actinomycetota</taxon>
        <taxon>Actinomycetes</taxon>
        <taxon>Mycobacteriales</taxon>
        <taxon>Corynebacteriaceae</taxon>
        <taxon>Corynebacterium</taxon>
    </lineage>
</organism>
<reference evidence="10 11" key="1">
    <citation type="submission" date="2019-06" db="EMBL/GenBank/DDBJ databases">
        <title>Whole genome shotgun sequence of Corynebacterium variabile NBRC 15286.</title>
        <authorList>
            <person name="Hosoyama A."/>
            <person name="Uohara A."/>
            <person name="Ohji S."/>
            <person name="Ichikawa N."/>
        </authorList>
    </citation>
    <scope>NUCLEOTIDE SEQUENCE [LARGE SCALE GENOMIC DNA]</scope>
    <source>
        <strain evidence="10 11">NBRC 15286</strain>
    </source>
</reference>
<comment type="similarity">
    <text evidence="3 7">Belongs to the glycosyltransferase 1 family. Bacterial/plant glycogen synthase subfamily.</text>
</comment>
<dbReference type="EC" id="2.4.1.21" evidence="7"/>
<gene>
    <name evidence="7 10" type="primary">glgA</name>
    <name evidence="10" type="ORF">CVA01_24450</name>
</gene>
<protein>
    <recommendedName>
        <fullName evidence="7">Glycogen synthase</fullName>
        <ecNumber evidence="7">2.4.1.21</ecNumber>
    </recommendedName>
    <alternativeName>
        <fullName evidence="7">Starch [bacterial glycogen] synthase</fullName>
    </alternativeName>
</protein>
<feature type="binding site" evidence="7">
    <location>
        <position position="25"/>
    </location>
    <ligand>
        <name>ADP-alpha-D-glucose</name>
        <dbReference type="ChEBI" id="CHEBI:57498"/>
    </ligand>
</feature>
<dbReference type="NCBIfam" id="NF001899">
    <property type="entry name" value="PRK00654.1-2"/>
    <property type="match status" value="1"/>
</dbReference>
<accession>A0A4Y4C253</accession>
<comment type="pathway">
    <text evidence="7">Glycan biosynthesis; glycogen biosynthesis.</text>
</comment>
<dbReference type="EMBL" id="BJNT01000020">
    <property type="protein sequence ID" value="GEC87131.1"/>
    <property type="molecule type" value="Genomic_DNA"/>
</dbReference>
<evidence type="ECO:0000256" key="7">
    <source>
        <dbReference type="HAMAP-Rule" id="MF_00484"/>
    </source>
</evidence>
<evidence type="ECO:0000256" key="4">
    <source>
        <dbReference type="ARBA" id="ARBA00022676"/>
    </source>
</evidence>
<sequence length="508" mass="53650">MTGMSPCPRTRRVLSVASECAPLIKTGGLADVVGALPAALEPLGWHTRVLLPGYPGVLAQLAEAGTTLRRVWATEDLFGGPATVRRGVYRTTGGTGGTELDLMVLDAPHLFDRPGGPYSVDGHDHHDNHVRFAALSWVGARLAVEGTADRWRPDLVHAHDWQAGLVPSYLKYAGCDVPTVVTVHNIAFQGIFGPDQLDRLKLPTWDFHPESLEYHGLVSTLKAGMVHASRVTTVSPSYATELATPEFGFGLEGVAAMRLDRGEMTGILNGIDTAAWDPSTDPAVTPFSASDLAGKDANRGALLAEFGLDPAGDRPGPLAVVVTRLTHQKGVDLLCDALPGFLDAGGTVAVLGSGDPGYEFALGELAARYPGAMGVWIGYDEALSHRMYAGGDLVLVPSRFEPCGLTQLYGQRYGALPLVAATGGLRDTVTDATPENLDAGTATGFSFSDVRLGGTIDAGGLGFALGRAADLYRDTDAWDRLRRTAMTTPVDWGTSASRYADLFGELVG</sequence>
<dbReference type="UniPathway" id="UPA00164"/>
<dbReference type="InterPro" id="IPR011835">
    <property type="entry name" value="GS/SS"/>
</dbReference>
<evidence type="ECO:0000256" key="5">
    <source>
        <dbReference type="ARBA" id="ARBA00022679"/>
    </source>
</evidence>
<comment type="catalytic activity">
    <reaction evidence="1 7">
        <text>[(1-&gt;4)-alpha-D-glucosyl](n) + ADP-alpha-D-glucose = [(1-&gt;4)-alpha-D-glucosyl](n+1) + ADP + H(+)</text>
        <dbReference type="Rhea" id="RHEA:18189"/>
        <dbReference type="Rhea" id="RHEA-COMP:9584"/>
        <dbReference type="Rhea" id="RHEA-COMP:9587"/>
        <dbReference type="ChEBI" id="CHEBI:15378"/>
        <dbReference type="ChEBI" id="CHEBI:15444"/>
        <dbReference type="ChEBI" id="CHEBI:57498"/>
        <dbReference type="ChEBI" id="CHEBI:456216"/>
        <dbReference type="EC" id="2.4.1.21"/>
    </reaction>
</comment>
<dbReference type="SUPFAM" id="SSF53756">
    <property type="entry name" value="UDP-Glycosyltransferase/glycogen phosphorylase"/>
    <property type="match status" value="1"/>
</dbReference>
<dbReference type="CDD" id="cd03791">
    <property type="entry name" value="GT5_Glycogen_synthase_DULL1-like"/>
    <property type="match status" value="1"/>
</dbReference>
<dbReference type="GO" id="GO:0005978">
    <property type="term" value="P:glycogen biosynthetic process"/>
    <property type="evidence" value="ECO:0007669"/>
    <property type="project" value="UniProtKB-UniRule"/>
</dbReference>
<dbReference type="PANTHER" id="PTHR45825:SF11">
    <property type="entry name" value="ALPHA AMYLASE DOMAIN-CONTAINING PROTEIN"/>
    <property type="match status" value="1"/>
</dbReference>
<proteinExistence type="inferred from homology"/>
<evidence type="ECO:0000256" key="3">
    <source>
        <dbReference type="ARBA" id="ARBA00010281"/>
    </source>
</evidence>
<dbReference type="Pfam" id="PF00534">
    <property type="entry name" value="Glycos_transf_1"/>
    <property type="match status" value="1"/>
</dbReference>
<name>A0A4Y4C253_9CORY</name>
<evidence type="ECO:0000259" key="8">
    <source>
        <dbReference type="Pfam" id="PF00534"/>
    </source>
</evidence>
<dbReference type="InterPro" id="IPR013534">
    <property type="entry name" value="Starch_synth_cat_dom"/>
</dbReference>
<evidence type="ECO:0000313" key="11">
    <source>
        <dbReference type="Proteomes" id="UP000319986"/>
    </source>
</evidence>
<feature type="domain" description="Glycosyl transferase family 1" evidence="8">
    <location>
        <begin position="317"/>
        <end position="432"/>
    </location>
</feature>
<dbReference type="GO" id="GO:0004373">
    <property type="term" value="F:alpha-1,4-glucan glucosyltransferase (UDP-glucose donor) activity"/>
    <property type="evidence" value="ECO:0007669"/>
    <property type="project" value="InterPro"/>
</dbReference>
<keyword evidence="5 7" id="KW-0808">Transferase</keyword>
<dbReference type="GO" id="GO:0009011">
    <property type="term" value="F:alpha-1,4-glucan glucosyltransferase (ADP-glucose donor) activity"/>
    <property type="evidence" value="ECO:0007669"/>
    <property type="project" value="UniProtKB-UniRule"/>
</dbReference>
<dbReference type="AlphaFoldDB" id="A0A4Y4C253"/>
<dbReference type="Proteomes" id="UP000319986">
    <property type="component" value="Unassembled WGS sequence"/>
</dbReference>
<dbReference type="PANTHER" id="PTHR45825">
    <property type="entry name" value="GRANULE-BOUND STARCH SYNTHASE 1, CHLOROPLASTIC/AMYLOPLASTIC"/>
    <property type="match status" value="1"/>
</dbReference>
<dbReference type="HAMAP" id="MF_00484">
    <property type="entry name" value="Glycogen_synth"/>
    <property type="match status" value="1"/>
</dbReference>
<evidence type="ECO:0000259" key="9">
    <source>
        <dbReference type="Pfam" id="PF08323"/>
    </source>
</evidence>
<dbReference type="NCBIfam" id="TIGR02095">
    <property type="entry name" value="glgA"/>
    <property type="match status" value="1"/>
</dbReference>
<comment type="function">
    <text evidence="2 7">Synthesizes alpha-1,4-glucan chains using ADP-glucose.</text>
</comment>
<evidence type="ECO:0000256" key="1">
    <source>
        <dbReference type="ARBA" id="ARBA00001478"/>
    </source>
</evidence>
<keyword evidence="4 7" id="KW-0328">Glycosyltransferase</keyword>
<dbReference type="Gene3D" id="3.40.50.2000">
    <property type="entry name" value="Glycogen Phosphorylase B"/>
    <property type="match status" value="2"/>
</dbReference>